<evidence type="ECO:0000313" key="2">
    <source>
        <dbReference type="Proteomes" id="UP001328107"/>
    </source>
</evidence>
<protein>
    <submittedName>
        <fullName evidence="1">Uncharacterized protein</fullName>
    </submittedName>
</protein>
<sequence>GDLDKLARSYIIRTIYYKLKSDRYQRVTDVIQGVSSRRMIVDIPNNGHGRLSPAQIEQFANGRSHVHFCNGTPGVDDTTLRNLWGGAEVGQVGQGGPASNLQSVYFNGVSMGRKHR</sequence>
<dbReference type="EMBL" id="BTRK01000006">
    <property type="protein sequence ID" value="GMR61546.1"/>
    <property type="molecule type" value="Genomic_DNA"/>
</dbReference>
<organism evidence="1 2">
    <name type="scientific">Pristionchus mayeri</name>
    <dbReference type="NCBI Taxonomy" id="1317129"/>
    <lineage>
        <taxon>Eukaryota</taxon>
        <taxon>Metazoa</taxon>
        <taxon>Ecdysozoa</taxon>
        <taxon>Nematoda</taxon>
        <taxon>Chromadorea</taxon>
        <taxon>Rhabditida</taxon>
        <taxon>Rhabditina</taxon>
        <taxon>Diplogasteromorpha</taxon>
        <taxon>Diplogasteroidea</taxon>
        <taxon>Neodiplogasteridae</taxon>
        <taxon>Pristionchus</taxon>
    </lineage>
</organism>
<evidence type="ECO:0000313" key="1">
    <source>
        <dbReference type="EMBL" id="GMR61546.1"/>
    </source>
</evidence>
<proteinExistence type="predicted"/>
<keyword evidence="2" id="KW-1185">Reference proteome</keyword>
<gene>
    <name evidence="1" type="ORF">PMAYCL1PPCAC_31741</name>
</gene>
<comment type="caution">
    <text evidence="1">The sequence shown here is derived from an EMBL/GenBank/DDBJ whole genome shotgun (WGS) entry which is preliminary data.</text>
</comment>
<reference evidence="2" key="1">
    <citation type="submission" date="2022-10" db="EMBL/GenBank/DDBJ databases">
        <title>Genome assembly of Pristionchus species.</title>
        <authorList>
            <person name="Yoshida K."/>
            <person name="Sommer R.J."/>
        </authorList>
    </citation>
    <scope>NUCLEOTIDE SEQUENCE [LARGE SCALE GENOMIC DNA]</scope>
    <source>
        <strain evidence="2">RS5460</strain>
    </source>
</reference>
<feature type="non-terminal residue" evidence="1">
    <location>
        <position position="116"/>
    </location>
</feature>
<dbReference type="AlphaFoldDB" id="A0AAN5IFT2"/>
<accession>A0AAN5IFT2</accession>
<dbReference type="Proteomes" id="UP001328107">
    <property type="component" value="Unassembled WGS sequence"/>
</dbReference>
<feature type="non-terminal residue" evidence="1">
    <location>
        <position position="1"/>
    </location>
</feature>
<name>A0AAN5IFT2_9BILA</name>